<protein>
    <submittedName>
        <fullName evidence="2">Methyltransferase type 11</fullName>
    </submittedName>
</protein>
<keyword evidence="2" id="KW-0808">Transferase</keyword>
<dbReference type="SUPFAM" id="SSF53335">
    <property type="entry name" value="S-adenosyl-L-methionine-dependent methyltransferases"/>
    <property type="match status" value="1"/>
</dbReference>
<dbReference type="PANTHER" id="PTHR45445:SF2">
    <property type="entry name" value="METHYLTRANSFERASE TYPE 11 DOMAIN-CONTAINING PROTEIN"/>
    <property type="match status" value="1"/>
</dbReference>
<comment type="caution">
    <text evidence="2">The sequence shown here is derived from an EMBL/GenBank/DDBJ whole genome shotgun (WGS) entry which is preliminary data.</text>
</comment>
<sequence>MHARLLDLLVCPVCLPEEHPLQLQDHRHSGDDITSGTLVCPDCGAAYAITDGLADLVPPEKAVPTAQARYDTGRLSASYLWSHYADLWEDREATDAYTRWLEMAGDWEGPGLDAGCAVGRFTFEMAAKSGFAVGVDLSRPFVTLARRIARKKEMAFTAPRQGHLTTRFEFSLPARLQQGIAEFVRADVARLPFRAESFGFVASLNVVDKLPRPMLHLVEARRVCARKATVLLADPFSWSENVARPEDWLGGTAESGDSAAVVATMLGAGPGWEADIAGSAWWTIRDHVNRYERIRSEVIVAHRSAE</sequence>
<feature type="domain" description="Methyltransferase type 11" evidence="1">
    <location>
        <begin position="112"/>
        <end position="229"/>
    </location>
</feature>
<dbReference type="eggNOG" id="COG2226">
    <property type="taxonomic scope" value="Bacteria"/>
</dbReference>
<accession>E1JZU8</accession>
<proteinExistence type="predicted"/>
<evidence type="ECO:0000259" key="1">
    <source>
        <dbReference type="Pfam" id="PF08241"/>
    </source>
</evidence>
<dbReference type="Pfam" id="PF03966">
    <property type="entry name" value="Trm112p"/>
    <property type="match status" value="1"/>
</dbReference>
<dbReference type="eggNOG" id="COG2835">
    <property type="taxonomic scope" value="Bacteria"/>
</dbReference>
<dbReference type="InterPro" id="IPR029063">
    <property type="entry name" value="SAM-dependent_MTases_sf"/>
</dbReference>
<dbReference type="Gene3D" id="3.40.50.150">
    <property type="entry name" value="Vaccinia Virus protein VP39"/>
    <property type="match status" value="1"/>
</dbReference>
<dbReference type="STRING" id="596151.DesfrDRAFT_3148"/>
<dbReference type="Proteomes" id="UP000006250">
    <property type="component" value="Unassembled WGS sequence"/>
</dbReference>
<evidence type="ECO:0000313" key="3">
    <source>
        <dbReference type="Proteomes" id="UP000006250"/>
    </source>
</evidence>
<dbReference type="OrthoDB" id="9768004at2"/>
<dbReference type="PANTHER" id="PTHR45445">
    <property type="match status" value="1"/>
</dbReference>
<keyword evidence="2" id="KW-0489">Methyltransferase</keyword>
<dbReference type="AlphaFoldDB" id="E1JZU8"/>
<keyword evidence="3" id="KW-1185">Reference proteome</keyword>
<dbReference type="Gene3D" id="2.20.25.10">
    <property type="match status" value="1"/>
</dbReference>
<gene>
    <name evidence="2" type="ORF">DesfrDRAFT_3148</name>
</gene>
<dbReference type="SUPFAM" id="SSF158997">
    <property type="entry name" value="Trm112p-like"/>
    <property type="match status" value="1"/>
</dbReference>
<dbReference type="GO" id="GO:0032259">
    <property type="term" value="P:methylation"/>
    <property type="evidence" value="ECO:0007669"/>
    <property type="project" value="UniProtKB-KW"/>
</dbReference>
<dbReference type="InterPro" id="IPR005651">
    <property type="entry name" value="Trm112-like"/>
</dbReference>
<dbReference type="InterPro" id="IPR013216">
    <property type="entry name" value="Methyltransf_11"/>
</dbReference>
<name>E1JZU8_SOLFR</name>
<reference evidence="2 3" key="1">
    <citation type="submission" date="2010-08" db="EMBL/GenBank/DDBJ databases">
        <title>The draft genome of Desulfovibrio fructosovorans JJ.</title>
        <authorList>
            <consortium name="US DOE Joint Genome Institute (JGI-PGF)"/>
            <person name="Lucas S."/>
            <person name="Copeland A."/>
            <person name="Lapidus A."/>
            <person name="Cheng J.-F."/>
            <person name="Bruce D."/>
            <person name="Goodwin L."/>
            <person name="Pitluck S."/>
            <person name="Land M.L."/>
            <person name="Hauser L."/>
            <person name="Chang Y.-J."/>
            <person name="Jeffries C."/>
            <person name="Wall J.D."/>
            <person name="Stahl D.A."/>
            <person name="Arkin A.P."/>
            <person name="Dehal P."/>
            <person name="Stolyar S.M."/>
            <person name="Hazen T.C."/>
            <person name="Woyke T.J."/>
        </authorList>
    </citation>
    <scope>NUCLEOTIDE SEQUENCE [LARGE SCALE GENOMIC DNA]</scope>
    <source>
        <strain evidence="2 3">JJ</strain>
    </source>
</reference>
<organism evidence="2 3">
    <name type="scientific">Solidesulfovibrio fructosivorans JJ]</name>
    <dbReference type="NCBI Taxonomy" id="596151"/>
    <lineage>
        <taxon>Bacteria</taxon>
        <taxon>Pseudomonadati</taxon>
        <taxon>Thermodesulfobacteriota</taxon>
        <taxon>Desulfovibrionia</taxon>
        <taxon>Desulfovibrionales</taxon>
        <taxon>Desulfovibrionaceae</taxon>
        <taxon>Solidesulfovibrio</taxon>
    </lineage>
</organism>
<evidence type="ECO:0000313" key="2">
    <source>
        <dbReference type="EMBL" id="EFL50128.1"/>
    </source>
</evidence>
<dbReference type="GO" id="GO:0008757">
    <property type="term" value="F:S-adenosylmethionine-dependent methyltransferase activity"/>
    <property type="evidence" value="ECO:0007669"/>
    <property type="project" value="InterPro"/>
</dbReference>
<dbReference type="RefSeq" id="WP_005995467.1">
    <property type="nucleotide sequence ID" value="NZ_AECZ01000025.1"/>
</dbReference>
<dbReference type="CDD" id="cd02440">
    <property type="entry name" value="AdoMet_MTases"/>
    <property type="match status" value="1"/>
</dbReference>
<dbReference type="Pfam" id="PF08241">
    <property type="entry name" value="Methyltransf_11"/>
    <property type="match status" value="1"/>
</dbReference>
<dbReference type="EMBL" id="AECZ01000025">
    <property type="protein sequence ID" value="EFL50128.1"/>
    <property type="molecule type" value="Genomic_DNA"/>
</dbReference>